<keyword evidence="3" id="KW-0479">Metal-binding</keyword>
<comment type="caution">
    <text evidence="6">Lacks conserved residue(s) required for the propagation of feature annotation.</text>
</comment>
<dbReference type="Proteomes" id="UP000176850">
    <property type="component" value="Unassembled WGS sequence"/>
</dbReference>
<evidence type="ECO:0000256" key="8">
    <source>
        <dbReference type="PIRSR" id="PIRSR000099-1"/>
    </source>
</evidence>
<keyword evidence="6" id="KW-0520">NAD</keyword>
<keyword evidence="5 6" id="KW-0560">Oxidoreductase</keyword>
<dbReference type="UniPathway" id="UPA00031">
    <property type="reaction ID" value="UER00014"/>
</dbReference>
<comment type="pathway">
    <text evidence="6">Amino-acid biosynthesis; L-histidine biosynthesis; L-histidine from 5-phospho-alpha-D-ribose 1-diphosphate: step 9/9.</text>
</comment>
<dbReference type="Gene3D" id="3.40.50.1980">
    <property type="entry name" value="Nitrogenase molybdenum iron protein domain"/>
    <property type="match status" value="2"/>
</dbReference>
<name>A0A1F7GK11_9BACT</name>
<comment type="catalytic activity">
    <reaction evidence="6">
        <text>L-histidinol + 2 NAD(+) + H2O = L-histidine + 2 NADH + 3 H(+)</text>
        <dbReference type="Rhea" id="RHEA:20641"/>
        <dbReference type="ChEBI" id="CHEBI:15377"/>
        <dbReference type="ChEBI" id="CHEBI:15378"/>
        <dbReference type="ChEBI" id="CHEBI:57540"/>
        <dbReference type="ChEBI" id="CHEBI:57595"/>
        <dbReference type="ChEBI" id="CHEBI:57699"/>
        <dbReference type="ChEBI" id="CHEBI:57945"/>
        <dbReference type="EC" id="1.1.1.23"/>
    </reaction>
</comment>
<dbReference type="PRINTS" id="PR00083">
    <property type="entry name" value="HOLDHDRGNASE"/>
</dbReference>
<dbReference type="InterPro" id="IPR012131">
    <property type="entry name" value="Hstdl_DH"/>
</dbReference>
<dbReference type="InterPro" id="IPR016161">
    <property type="entry name" value="Ald_DH/histidinol_DH"/>
</dbReference>
<organism evidence="10 11">
    <name type="scientific">Candidatus Roizmanbacteria bacterium RIFCSPHIGHO2_01_FULL_39_24</name>
    <dbReference type="NCBI Taxonomy" id="1802032"/>
    <lineage>
        <taxon>Bacteria</taxon>
        <taxon>Candidatus Roizmaniibacteriota</taxon>
    </lineage>
</organism>
<dbReference type="PIRSF" id="PIRSF000099">
    <property type="entry name" value="Histidinol_dh"/>
    <property type="match status" value="1"/>
</dbReference>
<evidence type="ECO:0000313" key="10">
    <source>
        <dbReference type="EMBL" id="OGK19164.1"/>
    </source>
</evidence>
<comment type="caution">
    <text evidence="10">The sequence shown here is derived from an EMBL/GenBank/DDBJ whole genome shotgun (WGS) entry which is preliminary data.</text>
</comment>
<dbReference type="FunFam" id="3.40.50.1980:FF:000001">
    <property type="entry name" value="Histidinol dehydrogenase"/>
    <property type="match status" value="1"/>
</dbReference>
<comment type="cofactor">
    <cofactor evidence="1">
        <name>Zn(2+)</name>
        <dbReference type="ChEBI" id="CHEBI:29105"/>
    </cofactor>
</comment>
<comment type="function">
    <text evidence="6">Catalyzes the sequential NAD-dependent oxidations of L-histidinol to L-histidinaldehyde and then to L-histidine.</text>
</comment>
<accession>A0A1F7GK11</accession>
<feature type="active site" description="Proton acceptor" evidence="6 8">
    <location>
        <position position="318"/>
    </location>
</feature>
<dbReference type="AlphaFoldDB" id="A0A1F7GK11"/>
<dbReference type="NCBIfam" id="TIGR00069">
    <property type="entry name" value="hisD"/>
    <property type="match status" value="1"/>
</dbReference>
<dbReference type="PANTHER" id="PTHR21256:SF2">
    <property type="entry name" value="HISTIDINE BIOSYNTHESIS TRIFUNCTIONAL PROTEIN"/>
    <property type="match status" value="1"/>
</dbReference>
<evidence type="ECO:0000256" key="1">
    <source>
        <dbReference type="ARBA" id="ARBA00001947"/>
    </source>
</evidence>
<dbReference type="Gene3D" id="1.20.5.1300">
    <property type="match status" value="1"/>
</dbReference>
<gene>
    <name evidence="6" type="primary">hisD</name>
    <name evidence="10" type="ORF">A2799_03200</name>
</gene>
<keyword evidence="6" id="KW-0368">Histidine biosynthesis</keyword>
<dbReference type="PANTHER" id="PTHR21256">
    <property type="entry name" value="HISTIDINOL DEHYDROGENASE HDH"/>
    <property type="match status" value="1"/>
</dbReference>
<feature type="active site" description="Proton acceptor" evidence="6 8">
    <location>
        <position position="319"/>
    </location>
</feature>
<dbReference type="Pfam" id="PF00815">
    <property type="entry name" value="Histidinol_dh"/>
    <property type="match status" value="1"/>
</dbReference>
<dbReference type="EMBL" id="MFZH01000017">
    <property type="protein sequence ID" value="OGK19164.1"/>
    <property type="molecule type" value="Genomic_DNA"/>
</dbReference>
<evidence type="ECO:0000256" key="7">
    <source>
        <dbReference type="PIRNR" id="PIRNR000099"/>
    </source>
</evidence>
<evidence type="ECO:0000256" key="4">
    <source>
        <dbReference type="ARBA" id="ARBA00022833"/>
    </source>
</evidence>
<protein>
    <recommendedName>
        <fullName evidence="6">Histidinol dehydrogenase</fullName>
        <shortName evidence="6">HDH</shortName>
        <ecNumber evidence="6">1.1.1.23</ecNumber>
    </recommendedName>
</protein>
<sequence length="420" mass="46054">MTPQDRERLMRRSRQDIGEVKKEVLPIIDDVRARGDEAVIEYIERFDGVKLTPESLRVSEDDIDEAYERIDPTVLKAMRKQIELSTRFHEAQFKNINTRWEVETIPGVRLGQKKTPIELAGLYVPGGTASYPTVMQTLAVPAKIAGVKRIVGVTPPRRKNYEVIVAAKEAGVDELYRVGGVAAIAALAYGTETIRPVDKIVGPGNPYVTAAKMAVFGDVGIDMPAGPSEVVILADEEADPVLCAADILSAAEHDPNAAGVLVTWSREIARRTQKEIVRQASSCTRQSIIRQSLSRHSAIILVSNEEEAIKFANNYAPEHLEIMTEDCETLVNEIVNAGSIFLGKWTSKALGDYATGANHVLPTAGGAKAFSPIGVETFMKSTQTQYVTREGLKYLASIMKPIVDAEGFGAHWNSVKQRLR</sequence>
<reference evidence="10 11" key="1">
    <citation type="journal article" date="2016" name="Nat. Commun.">
        <title>Thousands of microbial genomes shed light on interconnected biogeochemical processes in an aquifer system.</title>
        <authorList>
            <person name="Anantharaman K."/>
            <person name="Brown C.T."/>
            <person name="Hug L.A."/>
            <person name="Sharon I."/>
            <person name="Castelle C.J."/>
            <person name="Probst A.J."/>
            <person name="Thomas B.C."/>
            <person name="Singh A."/>
            <person name="Wilkins M.J."/>
            <person name="Karaoz U."/>
            <person name="Brodie E.L."/>
            <person name="Williams K.H."/>
            <person name="Hubbard S.S."/>
            <person name="Banfield J.F."/>
        </authorList>
    </citation>
    <scope>NUCLEOTIDE SEQUENCE [LARGE SCALE GENOMIC DNA]</scope>
</reference>
<evidence type="ECO:0000256" key="9">
    <source>
        <dbReference type="RuleBase" id="RU004175"/>
    </source>
</evidence>
<dbReference type="GO" id="GO:0051287">
    <property type="term" value="F:NAD binding"/>
    <property type="evidence" value="ECO:0007669"/>
    <property type="project" value="InterPro"/>
</dbReference>
<dbReference type="GO" id="GO:0005737">
    <property type="term" value="C:cytoplasm"/>
    <property type="evidence" value="ECO:0007669"/>
    <property type="project" value="TreeGrafter"/>
</dbReference>
<evidence type="ECO:0000256" key="2">
    <source>
        <dbReference type="ARBA" id="ARBA00010178"/>
    </source>
</evidence>
<dbReference type="InterPro" id="IPR001692">
    <property type="entry name" value="Histidinol_DH_CS"/>
</dbReference>
<evidence type="ECO:0000256" key="6">
    <source>
        <dbReference type="HAMAP-Rule" id="MF_01024"/>
    </source>
</evidence>
<keyword evidence="4" id="KW-0862">Zinc</keyword>
<dbReference type="SUPFAM" id="SSF53720">
    <property type="entry name" value="ALDH-like"/>
    <property type="match status" value="1"/>
</dbReference>
<dbReference type="PROSITE" id="PS00611">
    <property type="entry name" value="HISOL_DEHYDROGENASE"/>
    <property type="match status" value="1"/>
</dbReference>
<dbReference type="GO" id="GO:0000105">
    <property type="term" value="P:L-histidine biosynthetic process"/>
    <property type="evidence" value="ECO:0007669"/>
    <property type="project" value="UniProtKB-UniRule"/>
</dbReference>
<proteinExistence type="inferred from homology"/>
<dbReference type="CDD" id="cd06572">
    <property type="entry name" value="Histidinol_dh"/>
    <property type="match status" value="1"/>
</dbReference>
<comment type="similarity">
    <text evidence="2 6 7 9">Belongs to the histidinol dehydrogenase family.</text>
</comment>
<dbReference type="InterPro" id="IPR022695">
    <property type="entry name" value="Histidinol_DH_monofunct"/>
</dbReference>
<keyword evidence="6" id="KW-0028">Amino-acid biosynthesis</keyword>
<evidence type="ECO:0000256" key="3">
    <source>
        <dbReference type="ARBA" id="ARBA00022723"/>
    </source>
</evidence>
<dbReference type="EC" id="1.1.1.23" evidence="6"/>
<dbReference type="GO" id="GO:0004399">
    <property type="term" value="F:histidinol dehydrogenase activity"/>
    <property type="evidence" value="ECO:0007669"/>
    <property type="project" value="UniProtKB-UniRule"/>
</dbReference>
<dbReference type="HAMAP" id="MF_01024">
    <property type="entry name" value="HisD"/>
    <property type="match status" value="1"/>
</dbReference>
<dbReference type="GO" id="GO:0046872">
    <property type="term" value="F:metal ion binding"/>
    <property type="evidence" value="ECO:0007669"/>
    <property type="project" value="UniProtKB-KW"/>
</dbReference>
<evidence type="ECO:0000256" key="5">
    <source>
        <dbReference type="ARBA" id="ARBA00023002"/>
    </source>
</evidence>
<evidence type="ECO:0000313" key="11">
    <source>
        <dbReference type="Proteomes" id="UP000176850"/>
    </source>
</evidence>